<dbReference type="GO" id="GO:1902369">
    <property type="term" value="P:negative regulation of RNA catabolic process"/>
    <property type="evidence" value="ECO:0007669"/>
    <property type="project" value="TreeGrafter"/>
</dbReference>
<comment type="similarity">
    <text evidence="2">Belongs to the NRDE2 family.</text>
</comment>
<comment type="subcellular location">
    <subcellularLocation>
        <location evidence="1">Nucleus</location>
    </subcellularLocation>
</comment>
<dbReference type="EMBL" id="RRYP01002244">
    <property type="protein sequence ID" value="TNV84993.1"/>
    <property type="molecule type" value="Genomic_DNA"/>
</dbReference>
<dbReference type="GO" id="GO:0031048">
    <property type="term" value="P:regulatory ncRNA-mediated heterochromatin formation"/>
    <property type="evidence" value="ECO:0007669"/>
    <property type="project" value="TreeGrafter"/>
</dbReference>
<evidence type="ECO:0000313" key="6">
    <source>
        <dbReference type="Proteomes" id="UP000785679"/>
    </source>
</evidence>
<protein>
    <submittedName>
        <fullName evidence="5">Uncharacterized protein</fullName>
    </submittedName>
</protein>
<evidence type="ECO:0000256" key="4">
    <source>
        <dbReference type="SAM" id="Coils"/>
    </source>
</evidence>
<dbReference type="PANTHER" id="PTHR13471:SF0">
    <property type="entry name" value="NUCLEAR EXOSOME REGULATOR NRDE2"/>
    <property type="match status" value="1"/>
</dbReference>
<dbReference type="InterPro" id="IPR011990">
    <property type="entry name" value="TPR-like_helical_dom_sf"/>
</dbReference>
<dbReference type="InterPro" id="IPR013633">
    <property type="entry name" value="NRDE-2"/>
</dbReference>
<dbReference type="Pfam" id="PF08424">
    <property type="entry name" value="NRDE-2"/>
    <property type="match status" value="1"/>
</dbReference>
<dbReference type="SUPFAM" id="SSF48452">
    <property type="entry name" value="TPR-like"/>
    <property type="match status" value="1"/>
</dbReference>
<dbReference type="Proteomes" id="UP000785679">
    <property type="component" value="Unassembled WGS sequence"/>
</dbReference>
<evidence type="ECO:0000313" key="5">
    <source>
        <dbReference type="EMBL" id="TNV84993.1"/>
    </source>
</evidence>
<reference evidence="5" key="1">
    <citation type="submission" date="2019-06" db="EMBL/GenBank/DDBJ databases">
        <authorList>
            <person name="Zheng W."/>
        </authorList>
    </citation>
    <scope>NUCLEOTIDE SEQUENCE</scope>
    <source>
        <strain evidence="5">QDHG01</strain>
    </source>
</reference>
<evidence type="ECO:0000256" key="3">
    <source>
        <dbReference type="ARBA" id="ARBA00023242"/>
    </source>
</evidence>
<dbReference type="PANTHER" id="PTHR13471">
    <property type="entry name" value="TETRATRICOPEPTIDE-LIKE HELICAL"/>
    <property type="match status" value="1"/>
</dbReference>
<comment type="caution">
    <text evidence="5">The sequence shown here is derived from an EMBL/GenBank/DDBJ whole genome shotgun (WGS) entry which is preliminary data.</text>
</comment>
<gene>
    <name evidence="5" type="ORF">FGO68_gene7792</name>
</gene>
<keyword evidence="4" id="KW-0175">Coiled coil</keyword>
<accession>A0A8J8T8A7</accession>
<dbReference type="GO" id="GO:0071013">
    <property type="term" value="C:catalytic step 2 spliceosome"/>
    <property type="evidence" value="ECO:0007669"/>
    <property type="project" value="TreeGrafter"/>
</dbReference>
<name>A0A8J8T8A7_HALGN</name>
<feature type="coiled-coil region" evidence="4">
    <location>
        <begin position="183"/>
        <end position="232"/>
    </location>
</feature>
<keyword evidence="3" id="KW-0539">Nucleus</keyword>
<organism evidence="5 6">
    <name type="scientific">Halteria grandinella</name>
    <dbReference type="NCBI Taxonomy" id="5974"/>
    <lineage>
        <taxon>Eukaryota</taxon>
        <taxon>Sar</taxon>
        <taxon>Alveolata</taxon>
        <taxon>Ciliophora</taxon>
        <taxon>Intramacronucleata</taxon>
        <taxon>Spirotrichea</taxon>
        <taxon>Stichotrichia</taxon>
        <taxon>Sporadotrichida</taxon>
        <taxon>Halteriidae</taxon>
        <taxon>Halteria</taxon>
    </lineage>
</organism>
<sequence>MQETLISSLEGDITMDSIRLGLNIEKHSDLIDSALQLLSKGKHEGLDLVKEHKKVRDFQILQFAKDMPSISLNRYKNKEFYSFGQLMDRDCPIYQRAHGCKLILGLEQQRKAGAELLITLNERLGQYKNDHLKRLVEQKEQNFRFFHVSESQSNTFIRSDQAKASQTKIELEFQSDFIPLTEITGANEEKKQREEEKEKIEDYLSGKFKIVYDHLEGQVSQSKQLMHQIKENPHDMKVWLQYIHEQDKIHFQKPLQRIEKQLSICESGLKKNPESNILQFLYVFFKVQLIEQEESKQDLWVQSFKRIGFQNESFLNHYLTTEVFINKNNLTISEQRELIISLMRFLKVHQLTSQNKSLSQSLLFHLLRSYLHLEVSSGYQERAFYIIHSLFEISLASQLYPKLSHSILSEGYNEFCENEYPKIGEMSTYKGFIDYLILRETHEQELMLVKAKDELLREEVIPEQDVELEGFIGWYKIERDTLVNWRPRKTQYDSEFIDVNPESIVFYSDAKDVVEMIKVIMPEDLQILFGILMETMKLDCTFPGCRVSLANFQLEQIGLFVSGYPEYQHFKPEQSYIQDRWKIFKLRLAISILTQLLSLQTNIPISQILAQLITLESQLCFERWQKLSDSTLIKQLLKSYQGDIPLYLTYTHLLLIRGGISQAQKVLANMLTFHTDLKSQLQVLSFINRYHSILGISQMGIAWHAIQALRQQPIDILGGLFQKNLTLNDLQMMSLKKDVSKYFEDELNNKFANFESLRFLIVLNKVVMLEGDDHSKYMESWNALKAQFEEKLEQTKFDRTNPDTDIKLRQLEKDSFISDHVRFIYANKDKLPQKLLKRSLESLLSLETSQNTLLISLYFKLGLTGMSMLDRQFSFNMLFKEGQLDTSKNYLLWLRQENERLQGQVNWTERLIFIFKQWWKAQSSRLTGFLENQTTALPHFETPMDQLTFLLDFLKLLKLSVADKPQEQHTHLTYLLIALNQHSYNRDLFLDYMEGAVVQYYANRQRFKAEDLESVRDLFVLKELRINQVGGSGAEIPVEEYLIKQ</sequence>
<proteinExistence type="inferred from homology"/>
<evidence type="ECO:0000256" key="1">
    <source>
        <dbReference type="ARBA" id="ARBA00004123"/>
    </source>
</evidence>
<evidence type="ECO:0000256" key="2">
    <source>
        <dbReference type="ARBA" id="ARBA00009265"/>
    </source>
</evidence>
<dbReference type="OrthoDB" id="10689301at2759"/>
<keyword evidence="6" id="KW-1185">Reference proteome</keyword>
<dbReference type="AlphaFoldDB" id="A0A8J8T8A7"/>